<comment type="caution">
    <text evidence="2">The sequence shown here is derived from an EMBL/GenBank/DDBJ whole genome shotgun (WGS) entry which is preliminary data.</text>
</comment>
<evidence type="ECO:0000313" key="2">
    <source>
        <dbReference type="EMBL" id="MFC7275335.1"/>
    </source>
</evidence>
<name>A0ABW2HQF1_9ACTN</name>
<organism evidence="2 3">
    <name type="scientific">Paractinoplanes rhizophilus</name>
    <dbReference type="NCBI Taxonomy" id="1416877"/>
    <lineage>
        <taxon>Bacteria</taxon>
        <taxon>Bacillati</taxon>
        <taxon>Actinomycetota</taxon>
        <taxon>Actinomycetes</taxon>
        <taxon>Micromonosporales</taxon>
        <taxon>Micromonosporaceae</taxon>
        <taxon>Paractinoplanes</taxon>
    </lineage>
</organism>
<evidence type="ECO:0000313" key="3">
    <source>
        <dbReference type="Proteomes" id="UP001596548"/>
    </source>
</evidence>
<dbReference type="Proteomes" id="UP001596548">
    <property type="component" value="Unassembled WGS sequence"/>
</dbReference>
<gene>
    <name evidence="2" type="ORF">ACFQS1_15210</name>
</gene>
<protein>
    <submittedName>
        <fullName evidence="2">Uncharacterized protein</fullName>
    </submittedName>
</protein>
<evidence type="ECO:0000256" key="1">
    <source>
        <dbReference type="SAM" id="Phobius"/>
    </source>
</evidence>
<reference evidence="3" key="1">
    <citation type="journal article" date="2019" name="Int. J. Syst. Evol. Microbiol.">
        <title>The Global Catalogue of Microorganisms (GCM) 10K type strain sequencing project: providing services to taxonomists for standard genome sequencing and annotation.</title>
        <authorList>
            <consortium name="The Broad Institute Genomics Platform"/>
            <consortium name="The Broad Institute Genome Sequencing Center for Infectious Disease"/>
            <person name="Wu L."/>
            <person name="Ma J."/>
        </authorList>
    </citation>
    <scope>NUCLEOTIDE SEQUENCE [LARGE SCALE GENOMIC DNA]</scope>
    <source>
        <strain evidence="3">XZYJT-10</strain>
    </source>
</reference>
<dbReference type="EMBL" id="JBHTBJ010000009">
    <property type="protein sequence ID" value="MFC7275335.1"/>
    <property type="molecule type" value="Genomic_DNA"/>
</dbReference>
<dbReference type="RefSeq" id="WP_378968319.1">
    <property type="nucleotide sequence ID" value="NZ_JBHTBJ010000009.1"/>
</dbReference>
<keyword evidence="1" id="KW-1133">Transmembrane helix</keyword>
<keyword evidence="1" id="KW-0472">Membrane</keyword>
<proteinExistence type="predicted"/>
<keyword evidence="3" id="KW-1185">Reference proteome</keyword>
<accession>A0ABW2HQF1</accession>
<keyword evidence="1" id="KW-0812">Transmembrane</keyword>
<sequence length="219" mass="24151">MQAAGIPALVISLAALAVSLYGIAERRSMARRGERLRFVTLIDDLNGLRLEHRLPHGDLADAVNARAELLAIQAFTLQKRLTDITSPEYRTLAYALGRSGYPAEADQSWRAAIDAAEDEGTVQTLFARRGYAFFLFSAGRVEKARDEMGLAVEAIGSADDTARAHQIRTFKYWSTEEKAADPTGGRAAELLKRAEQAVALLESEHARRRMRAFLESSDD</sequence>
<feature type="transmembrane region" description="Helical" evidence="1">
    <location>
        <begin position="6"/>
        <end position="24"/>
    </location>
</feature>